<sequence>MAPNVSGRFSQDYYEEPNTVSPDVIPAGEKSRLERENRLKCVLLGDGAVGKTSLVVSYSTNGYPTEYVPTAFDNYSVRIEIDGNALRLQICDTAGQDEFDGMRPLCYPGTDVVLVCFSVVRPTSLCNIRDKWLPEIKKYLPKVPVVLVGTQTDLRTSLDVLVDLARYSERPVTTEEAGAFAKQCGACGYVECSALTQKNLKQVFDTAILEGMDFADRRQRKSKRKMRSESKRSHSEKTTTPRTLKCKPRAWLRKYCCAA</sequence>
<evidence type="ECO:0000256" key="10">
    <source>
        <dbReference type="ARBA" id="ARBA00023139"/>
    </source>
</evidence>
<protein>
    <submittedName>
        <fullName evidence="13">Uncharacterized protein</fullName>
    </submittedName>
</protein>
<dbReference type="SUPFAM" id="SSF52540">
    <property type="entry name" value="P-loop containing nucleoside triphosphate hydrolases"/>
    <property type="match status" value="1"/>
</dbReference>
<evidence type="ECO:0000313" key="13">
    <source>
        <dbReference type="Ensembl" id="ENSCINP00000035599.1"/>
    </source>
</evidence>
<dbReference type="GO" id="GO:0005886">
    <property type="term" value="C:plasma membrane"/>
    <property type="evidence" value="ECO:0000318"/>
    <property type="project" value="GO_Central"/>
</dbReference>
<keyword evidence="11" id="KW-0449">Lipoprotein</keyword>
<feature type="region of interest" description="Disordered" evidence="12">
    <location>
        <begin position="218"/>
        <end position="242"/>
    </location>
</feature>
<dbReference type="GO" id="GO:0006897">
    <property type="term" value="P:endocytosis"/>
    <property type="evidence" value="ECO:0000318"/>
    <property type="project" value="GO_Central"/>
</dbReference>
<evidence type="ECO:0000256" key="4">
    <source>
        <dbReference type="ARBA" id="ARBA00022553"/>
    </source>
</evidence>
<dbReference type="Ensembl" id="ENSCINT00000033197.1">
    <property type="protein sequence ID" value="ENSCINP00000035599.1"/>
    <property type="gene ID" value="ENSCING00000020744.1"/>
</dbReference>
<accession>H2Y115</accession>
<dbReference type="InterPro" id="IPR003578">
    <property type="entry name" value="Small_GTPase_Rho"/>
</dbReference>
<evidence type="ECO:0000256" key="11">
    <source>
        <dbReference type="ARBA" id="ARBA00023288"/>
    </source>
</evidence>
<dbReference type="PROSITE" id="PS51421">
    <property type="entry name" value="RAS"/>
    <property type="match status" value="1"/>
</dbReference>
<dbReference type="OMA" id="APPSCIW"/>
<dbReference type="GeneTree" id="ENSGT00940000170519"/>
<reference evidence="13" key="2">
    <citation type="journal article" date="2008" name="Genome Biol.">
        <title>Improved genome assembly and evidence-based global gene model set for the chordate Ciona intestinalis: new insight into intron and operon populations.</title>
        <authorList>
            <person name="Satou Y."/>
            <person name="Mineta K."/>
            <person name="Ogasawara M."/>
            <person name="Sasakura Y."/>
            <person name="Shoguchi E."/>
            <person name="Ueno K."/>
            <person name="Yamada L."/>
            <person name="Matsumoto J."/>
            <person name="Wasserscheid J."/>
            <person name="Dewar K."/>
            <person name="Wiley G.B."/>
            <person name="Macmil S.L."/>
            <person name="Roe B.A."/>
            <person name="Zeller R.W."/>
            <person name="Hastings K.E."/>
            <person name="Lemaire P."/>
            <person name="Lindquist E."/>
            <person name="Endo T."/>
            <person name="Hotta K."/>
            <person name="Inaba K."/>
        </authorList>
    </citation>
    <scope>NUCLEOTIDE SEQUENCE [LARGE SCALE GENOMIC DNA]</scope>
    <source>
        <strain evidence="13">wild type</strain>
    </source>
</reference>
<proteinExistence type="predicted"/>
<keyword evidence="10" id="KW-0564">Palmitate</keyword>
<dbReference type="Pfam" id="PF00071">
    <property type="entry name" value="Ras"/>
    <property type="match status" value="1"/>
</dbReference>
<dbReference type="STRING" id="7719.ENSCINP00000035599"/>
<evidence type="ECO:0000256" key="8">
    <source>
        <dbReference type="ARBA" id="ARBA00023134"/>
    </source>
</evidence>
<dbReference type="GO" id="GO:0005525">
    <property type="term" value="F:GTP binding"/>
    <property type="evidence" value="ECO:0000318"/>
    <property type="project" value="GO_Central"/>
</dbReference>
<evidence type="ECO:0000313" key="14">
    <source>
        <dbReference type="Proteomes" id="UP000008144"/>
    </source>
</evidence>
<dbReference type="InParanoid" id="H2Y115"/>
<keyword evidence="14" id="KW-1185">Reference proteome</keyword>
<keyword evidence="8" id="KW-0342">GTP-binding</keyword>
<dbReference type="Proteomes" id="UP000008144">
    <property type="component" value="Chromosome 11"/>
</dbReference>
<comment type="subcellular location">
    <subcellularLocation>
        <location evidence="2">Cell membrane</location>
        <topology evidence="2">Lipid-anchor</topology>
        <orientation evidence="2">Cytoplasmic side</orientation>
    </subcellularLocation>
</comment>
<feature type="compositionally biased region" description="Basic and acidic residues" evidence="12">
    <location>
        <begin position="227"/>
        <end position="239"/>
    </location>
</feature>
<dbReference type="GO" id="GO:0007264">
    <property type="term" value="P:small GTPase-mediated signal transduction"/>
    <property type="evidence" value="ECO:0007669"/>
    <property type="project" value="InterPro"/>
</dbReference>
<evidence type="ECO:0000256" key="5">
    <source>
        <dbReference type="ARBA" id="ARBA00022723"/>
    </source>
</evidence>
<dbReference type="InterPro" id="IPR001806">
    <property type="entry name" value="Small_GTPase"/>
</dbReference>
<dbReference type="GO" id="GO:0019901">
    <property type="term" value="F:protein kinase binding"/>
    <property type="evidence" value="ECO:0000318"/>
    <property type="project" value="GO_Central"/>
</dbReference>
<dbReference type="Gene3D" id="3.40.50.300">
    <property type="entry name" value="P-loop containing nucleotide triphosphate hydrolases"/>
    <property type="match status" value="1"/>
</dbReference>
<dbReference type="AlphaFoldDB" id="H2Y115"/>
<dbReference type="PANTHER" id="PTHR24072">
    <property type="entry name" value="RHO FAMILY GTPASE"/>
    <property type="match status" value="1"/>
</dbReference>
<dbReference type="PRINTS" id="PR00449">
    <property type="entry name" value="RASTRNSFRMNG"/>
</dbReference>
<dbReference type="HOGENOM" id="CLU_041217_21_7_1"/>
<dbReference type="CDD" id="cd04130">
    <property type="entry name" value="Wrch_1"/>
    <property type="match status" value="1"/>
</dbReference>
<dbReference type="SMART" id="SM00173">
    <property type="entry name" value="RAS"/>
    <property type="match status" value="1"/>
</dbReference>
<dbReference type="PROSITE" id="PS51420">
    <property type="entry name" value="RHO"/>
    <property type="match status" value="1"/>
</dbReference>
<reference evidence="13" key="3">
    <citation type="submission" date="2025-08" db="UniProtKB">
        <authorList>
            <consortium name="Ensembl"/>
        </authorList>
    </citation>
    <scope>IDENTIFICATION</scope>
</reference>
<dbReference type="SMART" id="SM00174">
    <property type="entry name" value="RHO"/>
    <property type="match status" value="1"/>
</dbReference>
<name>H2Y115_CIOIN</name>
<evidence type="ECO:0000256" key="6">
    <source>
        <dbReference type="ARBA" id="ARBA00022741"/>
    </source>
</evidence>
<dbReference type="GO" id="GO:0046872">
    <property type="term" value="F:metal ion binding"/>
    <property type="evidence" value="ECO:0007669"/>
    <property type="project" value="UniProtKB-KW"/>
</dbReference>
<dbReference type="NCBIfam" id="TIGR00231">
    <property type="entry name" value="small_GTP"/>
    <property type="match status" value="1"/>
</dbReference>
<reference evidence="14" key="1">
    <citation type="journal article" date="2002" name="Science">
        <title>The draft genome of Ciona intestinalis: insights into chordate and vertebrate origins.</title>
        <authorList>
            <person name="Dehal P."/>
            <person name="Satou Y."/>
            <person name="Campbell R.K."/>
            <person name="Chapman J."/>
            <person name="Degnan B."/>
            <person name="De Tomaso A."/>
            <person name="Davidson B."/>
            <person name="Di Gregorio A."/>
            <person name="Gelpke M."/>
            <person name="Goodstein D.M."/>
            <person name="Harafuji N."/>
            <person name="Hastings K.E."/>
            <person name="Ho I."/>
            <person name="Hotta K."/>
            <person name="Huang W."/>
            <person name="Kawashima T."/>
            <person name="Lemaire P."/>
            <person name="Martinez D."/>
            <person name="Meinertzhagen I.A."/>
            <person name="Necula S."/>
            <person name="Nonaka M."/>
            <person name="Putnam N."/>
            <person name="Rash S."/>
            <person name="Saiga H."/>
            <person name="Satake M."/>
            <person name="Terry A."/>
            <person name="Yamada L."/>
            <person name="Wang H.G."/>
            <person name="Awazu S."/>
            <person name="Azumi K."/>
            <person name="Boore J."/>
            <person name="Branno M."/>
            <person name="Chin-Bow S."/>
            <person name="DeSantis R."/>
            <person name="Doyle S."/>
            <person name="Francino P."/>
            <person name="Keys D.N."/>
            <person name="Haga S."/>
            <person name="Hayashi H."/>
            <person name="Hino K."/>
            <person name="Imai K.S."/>
            <person name="Inaba K."/>
            <person name="Kano S."/>
            <person name="Kobayashi K."/>
            <person name="Kobayashi M."/>
            <person name="Lee B.I."/>
            <person name="Makabe K.W."/>
            <person name="Manohar C."/>
            <person name="Matassi G."/>
            <person name="Medina M."/>
            <person name="Mochizuki Y."/>
            <person name="Mount S."/>
            <person name="Morishita T."/>
            <person name="Miura S."/>
            <person name="Nakayama A."/>
            <person name="Nishizaka S."/>
            <person name="Nomoto H."/>
            <person name="Ohta F."/>
            <person name="Oishi K."/>
            <person name="Rigoutsos I."/>
            <person name="Sano M."/>
            <person name="Sasaki A."/>
            <person name="Sasakura Y."/>
            <person name="Shoguchi E."/>
            <person name="Shin-i T."/>
            <person name="Spagnuolo A."/>
            <person name="Stainier D."/>
            <person name="Suzuki M.M."/>
            <person name="Tassy O."/>
            <person name="Takatori N."/>
            <person name="Tokuoka M."/>
            <person name="Yagi K."/>
            <person name="Yoshizaki F."/>
            <person name="Wada S."/>
            <person name="Zhang C."/>
            <person name="Hyatt P.D."/>
            <person name="Larimer F."/>
            <person name="Detter C."/>
            <person name="Doggett N."/>
            <person name="Glavina T."/>
            <person name="Hawkins T."/>
            <person name="Richardson P."/>
            <person name="Lucas S."/>
            <person name="Kohara Y."/>
            <person name="Levine M."/>
            <person name="Satoh N."/>
            <person name="Rokhsar D.S."/>
        </authorList>
    </citation>
    <scope>NUCLEOTIDE SEQUENCE [LARGE SCALE GENOMIC DNA]</scope>
</reference>
<evidence type="ECO:0000256" key="7">
    <source>
        <dbReference type="ARBA" id="ARBA00022842"/>
    </source>
</evidence>
<dbReference type="GO" id="GO:0030010">
    <property type="term" value="P:establishment of cell polarity"/>
    <property type="evidence" value="ECO:0000318"/>
    <property type="project" value="GO_Central"/>
</dbReference>
<evidence type="ECO:0000256" key="3">
    <source>
        <dbReference type="ARBA" id="ARBA00022475"/>
    </source>
</evidence>
<dbReference type="GO" id="GO:0007165">
    <property type="term" value="P:signal transduction"/>
    <property type="evidence" value="ECO:0000318"/>
    <property type="project" value="GO_Central"/>
</dbReference>
<evidence type="ECO:0000256" key="9">
    <source>
        <dbReference type="ARBA" id="ARBA00023136"/>
    </source>
</evidence>
<keyword evidence="6" id="KW-0547">Nucleotide-binding</keyword>
<dbReference type="GO" id="GO:0007015">
    <property type="term" value="P:actin filament organization"/>
    <property type="evidence" value="ECO:0000318"/>
    <property type="project" value="GO_Central"/>
</dbReference>
<dbReference type="GO" id="GO:0003924">
    <property type="term" value="F:GTPase activity"/>
    <property type="evidence" value="ECO:0000318"/>
    <property type="project" value="GO_Central"/>
</dbReference>
<dbReference type="PROSITE" id="PS51419">
    <property type="entry name" value="RAB"/>
    <property type="match status" value="1"/>
</dbReference>
<reference evidence="13" key="4">
    <citation type="submission" date="2025-09" db="UniProtKB">
        <authorList>
            <consortium name="Ensembl"/>
        </authorList>
    </citation>
    <scope>IDENTIFICATION</scope>
</reference>
<dbReference type="SMART" id="SM00175">
    <property type="entry name" value="RAB"/>
    <property type="match status" value="1"/>
</dbReference>
<comment type="cofactor">
    <cofactor evidence="1">
        <name>Mg(2+)</name>
        <dbReference type="ChEBI" id="CHEBI:18420"/>
    </cofactor>
</comment>
<keyword evidence="4" id="KW-0597">Phosphoprotein</keyword>
<keyword evidence="9" id="KW-0472">Membrane</keyword>
<dbReference type="FunFam" id="3.40.50.300:FF:000561">
    <property type="entry name" value="rho-related GTP-binding protein RhoV"/>
    <property type="match status" value="1"/>
</dbReference>
<dbReference type="InterPro" id="IPR005225">
    <property type="entry name" value="Small_GTP-bd"/>
</dbReference>
<feature type="region of interest" description="Disordered" evidence="12">
    <location>
        <begin position="1"/>
        <end position="22"/>
    </location>
</feature>
<keyword evidence="3" id="KW-1003">Cell membrane</keyword>
<keyword evidence="5" id="KW-0479">Metal-binding</keyword>
<organism evidence="13 14">
    <name type="scientific">Ciona intestinalis</name>
    <name type="common">Transparent sea squirt</name>
    <name type="synonym">Ascidia intestinalis</name>
    <dbReference type="NCBI Taxonomy" id="7719"/>
    <lineage>
        <taxon>Eukaryota</taxon>
        <taxon>Metazoa</taxon>
        <taxon>Chordata</taxon>
        <taxon>Tunicata</taxon>
        <taxon>Ascidiacea</taxon>
        <taxon>Phlebobranchia</taxon>
        <taxon>Cionidae</taxon>
        <taxon>Ciona</taxon>
    </lineage>
</organism>
<evidence type="ECO:0000256" key="12">
    <source>
        <dbReference type="SAM" id="MobiDB-lite"/>
    </source>
</evidence>
<dbReference type="EMBL" id="EAAA01000745">
    <property type="status" value="NOT_ANNOTATED_CDS"/>
    <property type="molecule type" value="Genomic_DNA"/>
</dbReference>
<evidence type="ECO:0000256" key="2">
    <source>
        <dbReference type="ARBA" id="ARBA00004342"/>
    </source>
</evidence>
<evidence type="ECO:0000256" key="1">
    <source>
        <dbReference type="ARBA" id="ARBA00001946"/>
    </source>
</evidence>
<dbReference type="GO" id="GO:0008360">
    <property type="term" value="P:regulation of cell shape"/>
    <property type="evidence" value="ECO:0007669"/>
    <property type="project" value="UniProtKB-ARBA"/>
</dbReference>
<dbReference type="InterPro" id="IPR027417">
    <property type="entry name" value="P-loop_NTPase"/>
</dbReference>
<keyword evidence="7" id="KW-0460">Magnesium</keyword>